<dbReference type="InterPro" id="IPR029069">
    <property type="entry name" value="HotDog_dom_sf"/>
</dbReference>
<evidence type="ECO:0000313" key="1">
    <source>
        <dbReference type="EMBL" id="NKE08376.1"/>
    </source>
</evidence>
<dbReference type="SUPFAM" id="SSF54637">
    <property type="entry name" value="Thioesterase/thiol ester dehydrase-isomerase"/>
    <property type="match status" value="1"/>
</dbReference>
<organism evidence="1 2">
    <name type="scientific">Kocuria subflava</name>
    <dbReference type="NCBI Taxonomy" id="1736139"/>
    <lineage>
        <taxon>Bacteria</taxon>
        <taxon>Bacillati</taxon>
        <taxon>Actinomycetota</taxon>
        <taxon>Actinomycetes</taxon>
        <taxon>Micrococcales</taxon>
        <taxon>Micrococcaceae</taxon>
        <taxon>Kocuria</taxon>
    </lineage>
</organism>
<proteinExistence type="predicted"/>
<gene>
    <name evidence="1" type="ORF">GTW58_00105</name>
</gene>
<name>A0A846U3M5_9MICC</name>
<dbReference type="EMBL" id="JAAVUN010000001">
    <property type="protein sequence ID" value="NKE08376.1"/>
    <property type="molecule type" value="Genomic_DNA"/>
</dbReference>
<evidence type="ECO:0000313" key="2">
    <source>
        <dbReference type="Proteomes" id="UP000521379"/>
    </source>
</evidence>
<dbReference type="InterPro" id="IPR027961">
    <property type="entry name" value="DUF4442"/>
</dbReference>
<comment type="caution">
    <text evidence="1">The sequence shown here is derived from an EMBL/GenBank/DDBJ whole genome shotgun (WGS) entry which is preliminary data.</text>
</comment>
<protein>
    <submittedName>
        <fullName evidence="1">DUF4442 domain-containing protein</fullName>
    </submittedName>
</protein>
<sequence length="165" mass="18727">MARSSSTHQSVGPIKRAFSSPKALALGMSIWPPFLGAGIRVQEISPDWRRVRVSIRSRPWTSNYVGTVFGGTMLSGTDPFWMLILMKNLGSDYIVWDRQVEGRFRRPGHGHLHVTFDLDQATLDEIRAEADTGERVLRWFNSDVLNADGEVVVTIRRELYVKRKA</sequence>
<keyword evidence="2" id="KW-1185">Reference proteome</keyword>
<reference evidence="1 2" key="1">
    <citation type="submission" date="2020-02" db="EMBL/GenBank/DDBJ databases">
        <authorList>
            <person name="Sun Q."/>
        </authorList>
    </citation>
    <scope>NUCLEOTIDE SEQUENCE [LARGE SCALE GENOMIC DNA]</scope>
    <source>
        <strain evidence="1 2">YIM 13062</strain>
    </source>
</reference>
<accession>A0A846U3M5</accession>
<dbReference type="Proteomes" id="UP000521379">
    <property type="component" value="Unassembled WGS sequence"/>
</dbReference>
<dbReference type="RefSeq" id="WP_119932535.1">
    <property type="nucleotide sequence ID" value="NZ_JAAVUN010000001.1"/>
</dbReference>
<dbReference type="AlphaFoldDB" id="A0A846U3M5"/>
<dbReference type="Gene3D" id="3.10.129.10">
    <property type="entry name" value="Hotdog Thioesterase"/>
    <property type="match status" value="1"/>
</dbReference>
<dbReference type="Pfam" id="PF14539">
    <property type="entry name" value="DUF4442"/>
    <property type="match status" value="1"/>
</dbReference>